<protein>
    <submittedName>
        <fullName evidence="2">Uncharacterized protein</fullName>
    </submittedName>
</protein>
<reference evidence="2" key="1">
    <citation type="journal article" date="2022" name="bioRxiv">
        <title>Sequencing and chromosome-scale assembly of the giantPleurodeles waltlgenome.</title>
        <authorList>
            <person name="Brown T."/>
            <person name="Elewa A."/>
            <person name="Iarovenko S."/>
            <person name="Subramanian E."/>
            <person name="Araus A.J."/>
            <person name="Petzold A."/>
            <person name="Susuki M."/>
            <person name="Suzuki K.-i.T."/>
            <person name="Hayashi T."/>
            <person name="Toyoda A."/>
            <person name="Oliveira C."/>
            <person name="Osipova E."/>
            <person name="Leigh N.D."/>
            <person name="Simon A."/>
            <person name="Yun M.H."/>
        </authorList>
    </citation>
    <scope>NUCLEOTIDE SEQUENCE</scope>
    <source>
        <strain evidence="2">20211129_DDA</strain>
        <tissue evidence="2">Liver</tissue>
    </source>
</reference>
<sequence length="68" mass="7253">MARGTTSHAPYGSGTTEADKKSECGWVRGMAADPNGRLSTKLREPGRIRACGGGSVPEESLPRYFKDP</sequence>
<dbReference type="EMBL" id="JANPWB010000014">
    <property type="protein sequence ID" value="KAJ1101221.1"/>
    <property type="molecule type" value="Genomic_DNA"/>
</dbReference>
<feature type="compositionally biased region" description="Polar residues" evidence="1">
    <location>
        <begin position="1"/>
        <end position="16"/>
    </location>
</feature>
<dbReference type="AlphaFoldDB" id="A0AAV7MBT6"/>
<gene>
    <name evidence="2" type="ORF">NDU88_006293</name>
</gene>
<proteinExistence type="predicted"/>
<evidence type="ECO:0000313" key="2">
    <source>
        <dbReference type="EMBL" id="KAJ1101221.1"/>
    </source>
</evidence>
<dbReference type="Proteomes" id="UP001066276">
    <property type="component" value="Chromosome 10"/>
</dbReference>
<comment type="caution">
    <text evidence="2">The sequence shown here is derived from an EMBL/GenBank/DDBJ whole genome shotgun (WGS) entry which is preliminary data.</text>
</comment>
<feature type="region of interest" description="Disordered" evidence="1">
    <location>
        <begin position="48"/>
        <end position="68"/>
    </location>
</feature>
<feature type="region of interest" description="Disordered" evidence="1">
    <location>
        <begin position="1"/>
        <end position="23"/>
    </location>
</feature>
<accession>A0AAV7MBT6</accession>
<evidence type="ECO:0000313" key="3">
    <source>
        <dbReference type="Proteomes" id="UP001066276"/>
    </source>
</evidence>
<organism evidence="2 3">
    <name type="scientific">Pleurodeles waltl</name>
    <name type="common">Iberian ribbed newt</name>
    <dbReference type="NCBI Taxonomy" id="8319"/>
    <lineage>
        <taxon>Eukaryota</taxon>
        <taxon>Metazoa</taxon>
        <taxon>Chordata</taxon>
        <taxon>Craniata</taxon>
        <taxon>Vertebrata</taxon>
        <taxon>Euteleostomi</taxon>
        <taxon>Amphibia</taxon>
        <taxon>Batrachia</taxon>
        <taxon>Caudata</taxon>
        <taxon>Salamandroidea</taxon>
        <taxon>Salamandridae</taxon>
        <taxon>Pleurodelinae</taxon>
        <taxon>Pleurodeles</taxon>
    </lineage>
</organism>
<keyword evidence="3" id="KW-1185">Reference proteome</keyword>
<evidence type="ECO:0000256" key="1">
    <source>
        <dbReference type="SAM" id="MobiDB-lite"/>
    </source>
</evidence>
<name>A0AAV7MBT6_PLEWA</name>